<evidence type="ECO:0000256" key="2">
    <source>
        <dbReference type="ARBA" id="ARBA00006333"/>
    </source>
</evidence>
<dbReference type="GO" id="GO:0008299">
    <property type="term" value="P:isoprenoid biosynthetic process"/>
    <property type="evidence" value="ECO:0007669"/>
    <property type="project" value="UniProtKB-ARBA"/>
</dbReference>
<keyword evidence="4 6" id="KW-0460">Magnesium</keyword>
<dbReference type="Proteomes" id="UP000217790">
    <property type="component" value="Unassembled WGS sequence"/>
</dbReference>
<evidence type="ECO:0000256" key="5">
    <source>
        <dbReference type="ARBA" id="ARBA00023239"/>
    </source>
</evidence>
<evidence type="ECO:0000256" key="6">
    <source>
        <dbReference type="RuleBase" id="RU366034"/>
    </source>
</evidence>
<evidence type="ECO:0000313" key="7">
    <source>
        <dbReference type="EMBL" id="PBL03985.1"/>
    </source>
</evidence>
<dbReference type="SFLD" id="SFLDS00005">
    <property type="entry name" value="Isoprenoid_Synthase_Type_I"/>
    <property type="match status" value="1"/>
</dbReference>
<evidence type="ECO:0000256" key="4">
    <source>
        <dbReference type="ARBA" id="ARBA00022842"/>
    </source>
</evidence>
<gene>
    <name evidence="7" type="ORF">ARMGADRAFT_979471</name>
</gene>
<dbReference type="SFLD" id="SFLDG01020">
    <property type="entry name" value="Terpene_Cyclase_Like_2"/>
    <property type="match status" value="1"/>
</dbReference>
<evidence type="ECO:0000313" key="8">
    <source>
        <dbReference type="Proteomes" id="UP000217790"/>
    </source>
</evidence>
<dbReference type="InterPro" id="IPR008949">
    <property type="entry name" value="Isoprenoid_synthase_dom_sf"/>
</dbReference>
<evidence type="ECO:0000256" key="1">
    <source>
        <dbReference type="ARBA" id="ARBA00001946"/>
    </source>
</evidence>
<dbReference type="GO" id="GO:0010333">
    <property type="term" value="F:terpene synthase activity"/>
    <property type="evidence" value="ECO:0007669"/>
    <property type="project" value="InterPro"/>
</dbReference>
<dbReference type="OrthoDB" id="2861623at2759"/>
<proteinExistence type="inferred from homology"/>
<keyword evidence="8" id="KW-1185">Reference proteome</keyword>
<protein>
    <recommendedName>
        <fullName evidence="6">Terpene synthase</fullName>
        <ecNumber evidence="6">4.2.3.-</ecNumber>
    </recommendedName>
</protein>
<reference evidence="8" key="1">
    <citation type="journal article" date="2017" name="Nat. Ecol. Evol.">
        <title>Genome expansion and lineage-specific genetic innovations in the forest pathogenic fungi Armillaria.</title>
        <authorList>
            <person name="Sipos G."/>
            <person name="Prasanna A.N."/>
            <person name="Walter M.C."/>
            <person name="O'Connor E."/>
            <person name="Balint B."/>
            <person name="Krizsan K."/>
            <person name="Kiss B."/>
            <person name="Hess J."/>
            <person name="Varga T."/>
            <person name="Slot J."/>
            <person name="Riley R."/>
            <person name="Boka B."/>
            <person name="Rigling D."/>
            <person name="Barry K."/>
            <person name="Lee J."/>
            <person name="Mihaltcheva S."/>
            <person name="LaButti K."/>
            <person name="Lipzen A."/>
            <person name="Waldron R."/>
            <person name="Moloney N.M."/>
            <person name="Sperisen C."/>
            <person name="Kredics L."/>
            <person name="Vagvoelgyi C."/>
            <person name="Patrignani A."/>
            <person name="Fitzpatrick D."/>
            <person name="Nagy I."/>
            <person name="Doyle S."/>
            <person name="Anderson J.B."/>
            <person name="Grigoriev I.V."/>
            <person name="Gueldener U."/>
            <person name="Muensterkoetter M."/>
            <person name="Nagy L.G."/>
        </authorList>
    </citation>
    <scope>NUCLEOTIDE SEQUENCE [LARGE SCALE GENOMIC DNA]</scope>
    <source>
        <strain evidence="8">Ar21-2</strain>
    </source>
</reference>
<keyword evidence="5 6" id="KW-0456">Lyase</keyword>
<dbReference type="InterPro" id="IPR034686">
    <property type="entry name" value="Terpene_cyclase-like_2"/>
</dbReference>
<dbReference type="EMBL" id="KZ293644">
    <property type="protein sequence ID" value="PBL03985.1"/>
    <property type="molecule type" value="Genomic_DNA"/>
</dbReference>
<comment type="cofactor">
    <cofactor evidence="1 6">
        <name>Mg(2+)</name>
        <dbReference type="ChEBI" id="CHEBI:18420"/>
    </cofactor>
</comment>
<organism evidence="7 8">
    <name type="scientific">Armillaria gallica</name>
    <name type="common">Bulbous honey fungus</name>
    <name type="synonym">Armillaria bulbosa</name>
    <dbReference type="NCBI Taxonomy" id="47427"/>
    <lineage>
        <taxon>Eukaryota</taxon>
        <taxon>Fungi</taxon>
        <taxon>Dikarya</taxon>
        <taxon>Basidiomycota</taxon>
        <taxon>Agaricomycotina</taxon>
        <taxon>Agaricomycetes</taxon>
        <taxon>Agaricomycetidae</taxon>
        <taxon>Agaricales</taxon>
        <taxon>Marasmiineae</taxon>
        <taxon>Physalacriaceae</taxon>
        <taxon>Armillaria</taxon>
    </lineage>
</organism>
<accession>A0A2H3ED34</accession>
<dbReference type="Gene3D" id="1.10.600.10">
    <property type="entry name" value="Farnesyl Diphosphate Synthase"/>
    <property type="match status" value="1"/>
</dbReference>
<dbReference type="EC" id="4.2.3.-" evidence="6"/>
<dbReference type="AlphaFoldDB" id="A0A2H3ED34"/>
<comment type="similarity">
    <text evidence="2 6">Belongs to the terpene synthase family.</text>
</comment>
<dbReference type="SUPFAM" id="SSF48576">
    <property type="entry name" value="Terpenoid synthases"/>
    <property type="match status" value="1"/>
</dbReference>
<dbReference type="PANTHER" id="PTHR35201:SF4">
    <property type="entry name" value="BETA-PINACENE SYNTHASE-RELATED"/>
    <property type="match status" value="1"/>
</dbReference>
<keyword evidence="3 6" id="KW-0479">Metal-binding</keyword>
<dbReference type="PANTHER" id="PTHR35201">
    <property type="entry name" value="TERPENE SYNTHASE"/>
    <property type="match status" value="1"/>
</dbReference>
<dbReference type="GO" id="GO:0046872">
    <property type="term" value="F:metal ion binding"/>
    <property type="evidence" value="ECO:0007669"/>
    <property type="project" value="UniProtKB-KW"/>
</dbReference>
<sequence length="347" mass="39649">MATQTRTLSTFRLPNLEATFSVLPDNGLNPYHEETRAESQAWISNYNTTFCSPEMRIFMKSCNFELISSFCYPYADKACLRATMDLNNMLWLYDEFTDTQSGVDAQKSGEIIIRALREADFDDGSWLCHMMKDFRERHIDRVGSNIADRFIRHFFTYIRIVGKEAGLRERGEVLNIHDYVALRRETGAVRPCFDLAEYGLGINLSQEVYDDPVFQSGCNAAMDLICWANDIYSYNMEQAKGLSCANVVTVIMKSKQLDLQSAANFVDGYCEALLDQFEKAKETLLARPEEGYSDAVLLLKALGDWVRGNDEWSFATERYFGTEDGEIRKSRIVILREPSVNIVALNE</sequence>
<dbReference type="InParanoid" id="A0A2H3ED34"/>
<name>A0A2H3ED34_ARMGA</name>
<dbReference type="Pfam" id="PF19086">
    <property type="entry name" value="Terpene_syn_C_2"/>
    <property type="match status" value="1"/>
</dbReference>
<evidence type="ECO:0000256" key="3">
    <source>
        <dbReference type="ARBA" id="ARBA00022723"/>
    </source>
</evidence>